<proteinExistence type="predicted"/>
<name>A0ABU1IYX7_9BACL</name>
<accession>A0ABU1IYX7</accession>
<dbReference type="EMBL" id="JAVDQH010000007">
    <property type="protein sequence ID" value="MDR6244126.1"/>
    <property type="molecule type" value="Genomic_DNA"/>
</dbReference>
<protein>
    <submittedName>
        <fullName evidence="1">Uncharacterized protein</fullName>
    </submittedName>
</protein>
<keyword evidence="2" id="KW-1185">Reference proteome</keyword>
<organism evidence="1 2">
    <name type="scientific">Paenibacillus hunanensis</name>
    <dbReference type="NCBI Taxonomy" id="539262"/>
    <lineage>
        <taxon>Bacteria</taxon>
        <taxon>Bacillati</taxon>
        <taxon>Bacillota</taxon>
        <taxon>Bacilli</taxon>
        <taxon>Bacillales</taxon>
        <taxon>Paenibacillaceae</taxon>
        <taxon>Paenibacillus</taxon>
    </lineage>
</organism>
<reference evidence="1 2" key="1">
    <citation type="submission" date="2023-07" db="EMBL/GenBank/DDBJ databases">
        <title>Genomic Encyclopedia of Type Strains, Phase IV (KMG-IV): sequencing the most valuable type-strain genomes for metagenomic binning, comparative biology and taxonomic classification.</title>
        <authorList>
            <person name="Goeker M."/>
        </authorList>
    </citation>
    <scope>NUCLEOTIDE SEQUENCE [LARGE SCALE GENOMIC DNA]</scope>
    <source>
        <strain evidence="1 2">DSM 22170</strain>
    </source>
</reference>
<gene>
    <name evidence="1" type="ORF">JOC58_002019</name>
</gene>
<comment type="caution">
    <text evidence="1">The sequence shown here is derived from an EMBL/GenBank/DDBJ whole genome shotgun (WGS) entry which is preliminary data.</text>
</comment>
<evidence type="ECO:0000313" key="1">
    <source>
        <dbReference type="EMBL" id="MDR6244126.1"/>
    </source>
</evidence>
<dbReference type="Proteomes" id="UP001185028">
    <property type="component" value="Unassembled WGS sequence"/>
</dbReference>
<sequence length="56" mass="6585">MQPDEQNKYPVAADSNRWKKYPNPALEPYYEDVQKKMTGKTVIWLTLASVFTYNES</sequence>
<evidence type="ECO:0000313" key="2">
    <source>
        <dbReference type="Proteomes" id="UP001185028"/>
    </source>
</evidence>